<comment type="caution">
    <text evidence="1">The sequence shown here is derived from an EMBL/GenBank/DDBJ whole genome shotgun (WGS) entry which is preliminary data.</text>
</comment>
<name>A0A5J4TAC2_9EUKA</name>
<sequence length="63" mass="7193">MAQTETEFVTLKANNEFEISTSEPWVIRRKEDGFIPKFSENNSGYLLGWVGGQAHLLHRLVAE</sequence>
<gene>
    <name evidence="1" type="ORF">EZS28_049334</name>
</gene>
<dbReference type="AlphaFoldDB" id="A0A5J4TAC2"/>
<reference evidence="1 2" key="1">
    <citation type="submission" date="2019-03" db="EMBL/GenBank/DDBJ databases">
        <title>Single cell metagenomics reveals metabolic interactions within the superorganism composed of flagellate Streblomastix strix and complex community of Bacteroidetes bacteria on its surface.</title>
        <authorList>
            <person name="Treitli S.C."/>
            <person name="Kolisko M."/>
            <person name="Husnik F."/>
            <person name="Keeling P."/>
            <person name="Hampl V."/>
        </authorList>
    </citation>
    <scope>NUCLEOTIDE SEQUENCE [LARGE SCALE GENOMIC DNA]</scope>
    <source>
        <strain evidence="1">ST1C</strain>
    </source>
</reference>
<evidence type="ECO:0000313" key="2">
    <source>
        <dbReference type="Proteomes" id="UP000324800"/>
    </source>
</evidence>
<evidence type="ECO:0000313" key="1">
    <source>
        <dbReference type="EMBL" id="KAA6355139.1"/>
    </source>
</evidence>
<dbReference type="Proteomes" id="UP000324800">
    <property type="component" value="Unassembled WGS sequence"/>
</dbReference>
<organism evidence="1 2">
    <name type="scientific">Streblomastix strix</name>
    <dbReference type="NCBI Taxonomy" id="222440"/>
    <lineage>
        <taxon>Eukaryota</taxon>
        <taxon>Metamonada</taxon>
        <taxon>Preaxostyla</taxon>
        <taxon>Oxymonadida</taxon>
        <taxon>Streblomastigidae</taxon>
        <taxon>Streblomastix</taxon>
    </lineage>
</organism>
<proteinExistence type="predicted"/>
<feature type="non-terminal residue" evidence="1">
    <location>
        <position position="63"/>
    </location>
</feature>
<accession>A0A5J4TAC2</accession>
<dbReference type="EMBL" id="SNRW01035105">
    <property type="protein sequence ID" value="KAA6355139.1"/>
    <property type="molecule type" value="Genomic_DNA"/>
</dbReference>
<protein>
    <submittedName>
        <fullName evidence="1">Uncharacterized protein</fullName>
    </submittedName>
</protein>